<evidence type="ECO:0000256" key="5">
    <source>
        <dbReference type="ARBA" id="ARBA00023002"/>
    </source>
</evidence>
<evidence type="ECO:0000259" key="6">
    <source>
        <dbReference type="Pfam" id="PF07992"/>
    </source>
</evidence>
<feature type="domain" description="FAD/NAD(P)-binding" evidence="6">
    <location>
        <begin position="4"/>
        <end position="275"/>
    </location>
</feature>
<dbReference type="AlphaFoldDB" id="A0A6H3NPX5"/>
<dbReference type="GO" id="GO:0019646">
    <property type="term" value="P:aerobic electron transport chain"/>
    <property type="evidence" value="ECO:0007669"/>
    <property type="project" value="TreeGrafter"/>
</dbReference>
<name>A0A6H3NPX5_9LEPT</name>
<evidence type="ECO:0000256" key="3">
    <source>
        <dbReference type="ARBA" id="ARBA00022630"/>
    </source>
</evidence>
<keyword evidence="4" id="KW-0274">FAD</keyword>
<dbReference type="OrthoDB" id="9784880at2"/>
<dbReference type="SUPFAM" id="SSF51905">
    <property type="entry name" value="FAD/NAD(P)-binding domain"/>
    <property type="match status" value="1"/>
</dbReference>
<gene>
    <name evidence="7" type="ORF">EHR08_19390</name>
</gene>
<dbReference type="InterPro" id="IPR036188">
    <property type="entry name" value="FAD/NAD-bd_sf"/>
</dbReference>
<proteinExistence type="inferred from homology"/>
<keyword evidence="3" id="KW-0285">Flavoprotein</keyword>
<dbReference type="RefSeq" id="WP_135743406.1">
    <property type="nucleotide sequence ID" value="NZ_JAIZBL010000002.1"/>
</dbReference>
<dbReference type="InterPro" id="IPR051169">
    <property type="entry name" value="NADH-Q_oxidoreductase"/>
</dbReference>
<evidence type="ECO:0000256" key="1">
    <source>
        <dbReference type="ARBA" id="ARBA00001974"/>
    </source>
</evidence>
<reference evidence="7" key="1">
    <citation type="journal article" date="2019" name="PLoS Negl. Trop. Dis.">
        <title>Revisiting the worldwide diversity of Leptospira species in the environment.</title>
        <authorList>
            <person name="Vincent A.T."/>
            <person name="Schiettekatte O."/>
            <person name="Bourhy P."/>
            <person name="Veyrier F.J."/>
            <person name="Picardeau M."/>
        </authorList>
    </citation>
    <scope>NUCLEOTIDE SEQUENCE [LARGE SCALE GENOMIC DNA]</scope>
    <source>
        <strain evidence="7">201601109</strain>
    </source>
</reference>
<keyword evidence="5" id="KW-0560">Oxidoreductase</keyword>
<evidence type="ECO:0000313" key="7">
    <source>
        <dbReference type="EMBL" id="TGN10810.1"/>
    </source>
</evidence>
<dbReference type="Pfam" id="PF07992">
    <property type="entry name" value="Pyr_redox_2"/>
    <property type="match status" value="1"/>
</dbReference>
<accession>A0A6H3NPX5</accession>
<dbReference type="EMBL" id="RQHU01000025">
    <property type="protein sequence ID" value="TGN10810.1"/>
    <property type="molecule type" value="Genomic_DNA"/>
</dbReference>
<evidence type="ECO:0000256" key="4">
    <source>
        <dbReference type="ARBA" id="ARBA00022827"/>
    </source>
</evidence>
<dbReference type="InterPro" id="IPR023753">
    <property type="entry name" value="FAD/NAD-binding_dom"/>
</dbReference>
<evidence type="ECO:0000313" key="8">
    <source>
        <dbReference type="Proteomes" id="UP000297649"/>
    </source>
</evidence>
<evidence type="ECO:0000256" key="2">
    <source>
        <dbReference type="ARBA" id="ARBA00005272"/>
    </source>
</evidence>
<comment type="cofactor">
    <cofactor evidence="1">
        <name>FAD</name>
        <dbReference type="ChEBI" id="CHEBI:57692"/>
    </cofactor>
</comment>
<dbReference type="PANTHER" id="PTHR42913:SF3">
    <property type="entry name" value="64 KDA MITOCHONDRIAL NADH DEHYDROGENASE (EUROFUNG)"/>
    <property type="match status" value="1"/>
</dbReference>
<comment type="similarity">
    <text evidence="2">Belongs to the NADH dehydrogenase family.</text>
</comment>
<organism evidence="7 8">
    <name type="scientific">Leptospira bandrabouensis</name>
    <dbReference type="NCBI Taxonomy" id="2484903"/>
    <lineage>
        <taxon>Bacteria</taxon>
        <taxon>Pseudomonadati</taxon>
        <taxon>Spirochaetota</taxon>
        <taxon>Spirochaetia</taxon>
        <taxon>Leptospirales</taxon>
        <taxon>Leptospiraceae</taxon>
        <taxon>Leptospira</taxon>
    </lineage>
</organism>
<sequence length="390" mass="44132">MKPKVFILGAGYAGILAANRLEKQLKEAEIVLVSESSEFKERIRFHELASTGSEKKIKIKDLLRTKVNFLQAKITKIKPKENVIEIDGNPNSIAYDYLIITLGSSQIHQIQNVTNSIQSNEATSNFIKKYKQNEIQKLGIIGGGLTGIEMASEWKYFHPNTSVFLIDKNKFGSSFSEKGKNYLKTYLSKNNIHILDQTKILSTNENEITFEDQNKISFDCILNCSGFKSSPLLKEAGFSTNSKNQIYVDPFLRSLSFPNVFVAGDSAFLENSILRMGCVTALPMGAHIADQIANLIREKKLSPFLFQFFGRCVSLGRKEGLIQFTYGDDKPKEWIITGKWGAVIKELVNQFTIFSLKMEKYLPFRFYFWPKGNPIQKKEPVLTKTISIGT</sequence>
<keyword evidence="8" id="KW-1185">Reference proteome</keyword>
<dbReference type="PANTHER" id="PTHR42913">
    <property type="entry name" value="APOPTOSIS-INDUCING FACTOR 1"/>
    <property type="match status" value="1"/>
</dbReference>
<dbReference type="Proteomes" id="UP000297649">
    <property type="component" value="Unassembled WGS sequence"/>
</dbReference>
<dbReference type="Gene3D" id="3.50.50.100">
    <property type="match status" value="1"/>
</dbReference>
<dbReference type="PRINTS" id="PR00368">
    <property type="entry name" value="FADPNR"/>
</dbReference>
<protein>
    <submittedName>
        <fullName evidence="7">NADH-quinone oxidoreductase subunit D</fullName>
    </submittedName>
</protein>
<comment type="caution">
    <text evidence="7">The sequence shown here is derived from an EMBL/GenBank/DDBJ whole genome shotgun (WGS) entry which is preliminary data.</text>
</comment>
<dbReference type="GO" id="GO:0003955">
    <property type="term" value="F:NAD(P)H dehydrogenase (quinone) activity"/>
    <property type="evidence" value="ECO:0007669"/>
    <property type="project" value="TreeGrafter"/>
</dbReference>